<proteinExistence type="predicted"/>
<reference evidence="2" key="1">
    <citation type="submission" date="2020-03" db="EMBL/GenBank/DDBJ databases">
        <authorList>
            <person name="Weist P."/>
        </authorList>
    </citation>
    <scope>NUCLEOTIDE SEQUENCE</scope>
</reference>
<evidence type="ECO:0000313" key="3">
    <source>
        <dbReference type="Proteomes" id="UP001153269"/>
    </source>
</evidence>
<evidence type="ECO:0000313" key="2">
    <source>
        <dbReference type="EMBL" id="CAB1416332.1"/>
    </source>
</evidence>
<evidence type="ECO:0000256" key="1">
    <source>
        <dbReference type="SAM" id="MobiDB-lite"/>
    </source>
</evidence>
<keyword evidence="3" id="KW-1185">Reference proteome</keyword>
<organism evidence="2 3">
    <name type="scientific">Pleuronectes platessa</name>
    <name type="common">European plaice</name>
    <dbReference type="NCBI Taxonomy" id="8262"/>
    <lineage>
        <taxon>Eukaryota</taxon>
        <taxon>Metazoa</taxon>
        <taxon>Chordata</taxon>
        <taxon>Craniata</taxon>
        <taxon>Vertebrata</taxon>
        <taxon>Euteleostomi</taxon>
        <taxon>Actinopterygii</taxon>
        <taxon>Neopterygii</taxon>
        <taxon>Teleostei</taxon>
        <taxon>Neoteleostei</taxon>
        <taxon>Acanthomorphata</taxon>
        <taxon>Carangaria</taxon>
        <taxon>Pleuronectiformes</taxon>
        <taxon>Pleuronectoidei</taxon>
        <taxon>Pleuronectidae</taxon>
        <taxon>Pleuronectes</taxon>
    </lineage>
</organism>
<name>A0A9N7TNT8_PLEPL</name>
<dbReference type="Proteomes" id="UP001153269">
    <property type="component" value="Unassembled WGS sequence"/>
</dbReference>
<gene>
    <name evidence="2" type="ORF">PLEPLA_LOCUS4123</name>
</gene>
<dbReference type="EMBL" id="CADEAL010000202">
    <property type="protein sequence ID" value="CAB1416332.1"/>
    <property type="molecule type" value="Genomic_DNA"/>
</dbReference>
<sequence>MKQGVTASVESCRQSGRGKRHLKTKEEEEQTQRRKSWGKQRGGDSVQIGGWTELVVEGELGGSWERRRERHGDKRAAGWQCLHVQRGLRRIQPLKCDTAGDSRRFSAKKSLSRATRPVIVGGALCCDAWTPVDRLYGVAEGLILLVVAEVVDETREGSRAKGRRPGPPTACWEKELEPGAELEGGAEAGLAVSEYVKTTAVSSSSSSGGSKACRVKLALWTLQLWHIAVAVFRVDIKEPELRMLQDFPGIRVSTVVTARSQPCKTASHGASQSWLSVFVNPQLALLQQQTDQSIM</sequence>
<accession>A0A9N7TNT8</accession>
<comment type="caution">
    <text evidence="2">The sequence shown here is derived from an EMBL/GenBank/DDBJ whole genome shotgun (WGS) entry which is preliminary data.</text>
</comment>
<feature type="region of interest" description="Disordered" evidence="1">
    <location>
        <begin position="1"/>
        <end position="45"/>
    </location>
</feature>
<feature type="compositionally biased region" description="Polar residues" evidence="1">
    <location>
        <begin position="1"/>
        <end position="14"/>
    </location>
</feature>
<protein>
    <submittedName>
        <fullName evidence="2">Uncharacterized protein</fullName>
    </submittedName>
</protein>
<dbReference type="AlphaFoldDB" id="A0A9N7TNT8"/>